<dbReference type="InterPro" id="IPR004244">
    <property type="entry name" value="Transposase_22"/>
</dbReference>
<evidence type="ECO:0000256" key="1">
    <source>
        <dbReference type="SAM" id="Coils"/>
    </source>
</evidence>
<dbReference type="PANTHER" id="PTHR11505">
    <property type="entry name" value="L1 TRANSPOSABLE ELEMENT-RELATED"/>
    <property type="match status" value="1"/>
</dbReference>
<evidence type="ECO:0000313" key="3">
    <source>
        <dbReference type="EMBL" id="KAJ1157417.1"/>
    </source>
</evidence>
<gene>
    <name evidence="3" type="ORF">NDU88_010130</name>
</gene>
<proteinExistence type="predicted"/>
<evidence type="ECO:0000256" key="2">
    <source>
        <dbReference type="SAM" id="MobiDB-lite"/>
    </source>
</evidence>
<name>A0AAV7S0D5_PLEWA</name>
<comment type="caution">
    <text evidence="3">The sequence shown here is derived from an EMBL/GenBank/DDBJ whole genome shotgun (WGS) entry which is preliminary data.</text>
</comment>
<keyword evidence="4" id="KW-1185">Reference proteome</keyword>
<reference evidence="3" key="1">
    <citation type="journal article" date="2022" name="bioRxiv">
        <title>Sequencing and chromosome-scale assembly of the giantPleurodeles waltlgenome.</title>
        <authorList>
            <person name="Brown T."/>
            <person name="Elewa A."/>
            <person name="Iarovenko S."/>
            <person name="Subramanian E."/>
            <person name="Araus A.J."/>
            <person name="Petzold A."/>
            <person name="Susuki M."/>
            <person name="Suzuki K.-i.T."/>
            <person name="Hayashi T."/>
            <person name="Toyoda A."/>
            <person name="Oliveira C."/>
            <person name="Osipova E."/>
            <person name="Leigh N.D."/>
            <person name="Simon A."/>
            <person name="Yun M.H."/>
        </authorList>
    </citation>
    <scope>NUCLEOTIDE SEQUENCE</scope>
    <source>
        <strain evidence="3">20211129_DDA</strain>
        <tissue evidence="3">Liver</tissue>
    </source>
</reference>
<dbReference type="AlphaFoldDB" id="A0AAV7S0D5"/>
<accession>A0AAV7S0D5</accession>
<dbReference type="Gene3D" id="3.30.70.1820">
    <property type="entry name" value="L1 transposable element, RRM domain"/>
    <property type="match status" value="1"/>
</dbReference>
<evidence type="ECO:0000313" key="4">
    <source>
        <dbReference type="Proteomes" id="UP001066276"/>
    </source>
</evidence>
<keyword evidence="1" id="KW-0175">Coiled coil</keyword>
<dbReference type="Proteomes" id="UP001066276">
    <property type="component" value="Chromosome 5"/>
</dbReference>
<feature type="coiled-coil region" evidence="1">
    <location>
        <begin position="92"/>
        <end position="133"/>
    </location>
</feature>
<organism evidence="3 4">
    <name type="scientific">Pleurodeles waltl</name>
    <name type="common">Iberian ribbed newt</name>
    <dbReference type="NCBI Taxonomy" id="8319"/>
    <lineage>
        <taxon>Eukaryota</taxon>
        <taxon>Metazoa</taxon>
        <taxon>Chordata</taxon>
        <taxon>Craniata</taxon>
        <taxon>Vertebrata</taxon>
        <taxon>Euteleostomi</taxon>
        <taxon>Amphibia</taxon>
        <taxon>Batrachia</taxon>
        <taxon>Caudata</taxon>
        <taxon>Salamandroidea</taxon>
        <taxon>Salamandridae</taxon>
        <taxon>Pleurodelinae</taxon>
        <taxon>Pleurodeles</taxon>
    </lineage>
</organism>
<feature type="region of interest" description="Disordered" evidence="2">
    <location>
        <begin position="1"/>
        <end position="24"/>
    </location>
</feature>
<protein>
    <submittedName>
        <fullName evidence="3">Uncharacterized protein</fullName>
    </submittedName>
</protein>
<sequence length="263" mass="29938">MGSQHHNKKEGTIKDLFSKTPAKKLDPLQGRLLDSNGVDCRGCPAEDTTPKTKASVEQLFSVLRQDFATLKQKIAADGKDLIREVTELGQQINTVECTHDAQKEEIDQNRREILALQDSNHDLQYSLEDLENRSQCSNICIREVPLQVTIGKLEDFVIRLFHQVAPDLKDQDILLDCTYRAGRPAQSSGQTQDILMCLHYYHQQERILAAARDLNAIEFEGHRLFLFQDLSPLTVQQRYALCPVTDILGEKGTCYKWGHPFFL</sequence>
<dbReference type="EMBL" id="JANPWB010000009">
    <property type="protein sequence ID" value="KAJ1157417.1"/>
    <property type="molecule type" value="Genomic_DNA"/>
</dbReference>